<evidence type="ECO:0000256" key="5">
    <source>
        <dbReference type="SAM" id="MobiDB-lite"/>
    </source>
</evidence>
<accession>A0A8H2WZV8</accession>
<organism evidence="9 10">
    <name type="scientific">Rhizoctonia solani</name>
    <dbReference type="NCBI Taxonomy" id="456999"/>
    <lineage>
        <taxon>Eukaryota</taxon>
        <taxon>Fungi</taxon>
        <taxon>Dikarya</taxon>
        <taxon>Basidiomycota</taxon>
        <taxon>Agaricomycotina</taxon>
        <taxon>Agaricomycetes</taxon>
        <taxon>Cantharellales</taxon>
        <taxon>Ceratobasidiaceae</taxon>
        <taxon>Rhizoctonia</taxon>
    </lineage>
</organism>
<sequence length="2068" mass="231764">MAHTDVVTQVTAHARQWESGGKASCLKLLAPHMANILSDAESARILNAAFFVLVSYVTIATARQPGNSIITPDALNDFCLELIRSCPSDTPGAHKAPLAGSTMSPQAARLSEILVDVFWMLDSELEDVSIEEARAPASGSEPSSALQTRASATNTQRMEDRQRMVELIRRLLTGVLDADHCRERLESVLVTAIKALFRQSSTIKQREAKLRTATFYKQTRYNLLREQSEGYSKLVAELYQSVGPSHDVSTGEPAETKGRLVQRAQETWARIVALIGYFDLDPNRVVDVFLDCFEAHLTTHWAFFLELLRCSPWSRAKPYESPAADQAEVGVMEHDSEQNWEGLGLDEVLEKAEGESKAISDPSTPQGSQCGQLLGFKFAYYQSPTVMEQAPPKLYMLAALLLREGFIQMDDIYLHLEPADEGMSEFEDKWNASKPAAMAQRSNALAMAAPLMDDSRGYRQQGPVSTQAKVTTTDSSESKVPANQKARLVHALFCVGALRQGLTILSKFPWLTSAHSDIADALLRLLNRSFEPLYTPISLAQRSPHYVVSNTTGRGKWTNAKTVVPITGTQHLTLTVPVPPPTLTNSFTFFYPKWHEWVPRLRTHGQLMAIGVPLLRHVGLLVHRDVALLTRLCRIGKVQLDASIDPETKLANPDVLKDWVDITRLFLLPSLSMQRSNSIFATEIWNLLCHADPTMRWGVYGEWQSGNVLAPRISPYADDEYDPDYETPEEKQEREARDAHARILEGKDSAARDLLKERRAEVARDTRDLMRRITDKNATVFARLLAKLSHSNPTITFPAIMKQLMAYDNFAKAVVGTSKYLTVMEFDVFTYYLLEAFSDDDRGKVKEDGENTAMWLQSLAAFSGQLCRRHSAFDSAHILTYMSHQLHNNRYDDLVILRNLISKMTNIDASTDALPDRLLVALRGGPLLQVEMLAPETRGAEGLTPMGQRSTARLLDSLRRTKLLGPMVVLLAKLRQTSAFANTERAKHPKILGLILDEASCQAVLFQYLELLWKNTPLDEWTAVTPNITDLVEKYGIEFSIAMHILRPKLREAILRASETKGETADAESKSIKAIETAEAAERRLKSELKLQSAKREHVTPAPDSNGAEPTPEPPSEASPTSPWHPVLVPVIKEVTNLLPERVLETIGAPFFVTFWQLSMYELAVPDASYTSVVTRLSNKIREPIPPQSRDVRFLEERRKRMQQQVELLPQEMKRQMTAKSLTATRLRREKNFWFPLYPNQNDVASDFVHYCIHPRAVLTPLDADFCSHFLKLMAGMNMTTANCLKFYDLVFSGHISSLIFTCTEREARNYGRFLRGVLGDLGAWAKDEKVYKAEIVDKLLPSFMRVWQRTAGTAQRPVKPSDMTQWDTFRRVVGKWHTRLYKSCVECLESGEAMHTRNAIIVLTEVLPVFPVKEISHNAGPAIINGVRQLLEKETRPDLFNMAQSYHGQLNSRRSHWELEVRDAGFRVQNPAPVKPPTAPSAKPASSEPTSTGPATKPTSTHTQAPTVNGTGETVTEAQKDVEMTPVTSIPPTASQTATATESAQTTASAATSIGDSDTKSYVDSLPKPSVVKGRVQRDTSAASTPPPSSRDTSQPQGGARTAVEPPTEPRRPTPSAPRLEIAKLNGSEPPLIKPQPIPAQLSARSSRPPTPTGPRKLNSMDSPRLGRTSMPGPVEPSSTATAQELRKFSAEKAAEKSAVAATSSDRTPSRRSSPDGRRSPSPRPSRRNTSADSRGSRDKGRDRDRDRDRHDDRERDKDRDREKDRDRDRRRSQTSYHSSKTRSDRDKDHRKRNGDGSRVRGHDDDDEGSAKRHKSGSDEKKRDERDRHHSDRRDRDKERDSKDKHRGREKDKDRERDRDRDRDRERNKDRDRDSGKEKEKDRPRERDRDRDRDRDREREKDRDGDRSRGRRGRGDDLTDQASGNEAPSKPTGDVPTGPKHTQSNPIAGLPAKPQTGDYERPANESTREVQRDSPRTSDHPRSSDTSFHENSRPGTLASRLSQTNTTIPQKRGAAEDAGLRNTDRPPKMQRPRGPGGHGTFGAAMHEAGMRGRRGDRPDRMNRTDSQ</sequence>
<dbReference type="Proteomes" id="UP000663841">
    <property type="component" value="Unassembled WGS sequence"/>
</dbReference>
<feature type="compositionally biased region" description="Basic and acidic residues" evidence="5">
    <location>
        <begin position="728"/>
        <end position="739"/>
    </location>
</feature>
<dbReference type="PANTHER" id="PTHR21597:SF0">
    <property type="entry name" value="THO COMPLEX SUBUNIT 2"/>
    <property type="match status" value="1"/>
</dbReference>
<feature type="compositionally biased region" description="Polar residues" evidence="5">
    <location>
        <begin position="140"/>
        <end position="156"/>
    </location>
</feature>
<evidence type="ECO:0000259" key="7">
    <source>
        <dbReference type="Pfam" id="PF11732"/>
    </source>
</evidence>
<dbReference type="Pfam" id="PF11262">
    <property type="entry name" value="Tho2"/>
    <property type="match status" value="1"/>
</dbReference>
<feature type="region of interest" description="Disordered" evidence="5">
    <location>
        <begin position="458"/>
        <end position="479"/>
    </location>
</feature>
<dbReference type="InterPro" id="IPR040007">
    <property type="entry name" value="Tho2"/>
</dbReference>
<feature type="compositionally biased region" description="Low complexity" evidence="5">
    <location>
        <begin position="1481"/>
        <end position="1493"/>
    </location>
</feature>
<dbReference type="InterPro" id="IPR021418">
    <property type="entry name" value="THO_THOC2_C"/>
</dbReference>
<evidence type="ECO:0000313" key="9">
    <source>
        <dbReference type="EMBL" id="CAE6408535.1"/>
    </source>
</evidence>
<feature type="compositionally biased region" description="Basic and acidic residues" evidence="5">
    <location>
        <begin position="1817"/>
        <end position="1918"/>
    </location>
</feature>
<feature type="compositionally biased region" description="Basic and acidic residues" evidence="5">
    <location>
        <begin position="2014"/>
        <end position="2028"/>
    </location>
</feature>
<evidence type="ECO:0000256" key="4">
    <source>
        <dbReference type="ARBA" id="ARBA00023242"/>
    </source>
</evidence>
<feature type="compositionally biased region" description="Acidic residues" evidence="5">
    <location>
        <begin position="717"/>
        <end position="727"/>
    </location>
</feature>
<evidence type="ECO:0000256" key="3">
    <source>
        <dbReference type="ARBA" id="ARBA00019596"/>
    </source>
</evidence>
<feature type="compositionally biased region" description="Polar residues" evidence="5">
    <location>
        <begin position="1494"/>
        <end position="1518"/>
    </location>
</feature>
<feature type="region of interest" description="Disordered" evidence="5">
    <location>
        <begin position="133"/>
        <end position="158"/>
    </location>
</feature>
<feature type="region of interest" description="Disordered" evidence="5">
    <location>
        <begin position="1092"/>
        <end position="1124"/>
    </location>
</feature>
<feature type="region of interest" description="Disordered" evidence="5">
    <location>
        <begin position="717"/>
        <end position="739"/>
    </location>
</feature>
<dbReference type="GO" id="GO:0006406">
    <property type="term" value="P:mRNA export from nucleus"/>
    <property type="evidence" value="ECO:0007669"/>
    <property type="project" value="InterPro"/>
</dbReference>
<feature type="compositionally biased region" description="Low complexity" evidence="5">
    <location>
        <begin position="1698"/>
        <end position="1708"/>
    </location>
</feature>
<evidence type="ECO:0000259" key="8">
    <source>
        <dbReference type="Pfam" id="PF16134"/>
    </source>
</evidence>
<feature type="compositionally biased region" description="Basic and acidic residues" evidence="5">
    <location>
        <begin position="2049"/>
        <end position="2068"/>
    </location>
</feature>
<proteinExistence type="inferred from homology"/>
<feature type="compositionally biased region" description="Basic and acidic residues" evidence="5">
    <location>
        <begin position="1783"/>
        <end position="1805"/>
    </location>
</feature>
<feature type="compositionally biased region" description="Basic and acidic residues" evidence="5">
    <location>
        <begin position="1736"/>
        <end position="1773"/>
    </location>
</feature>
<evidence type="ECO:0000256" key="2">
    <source>
        <dbReference type="ARBA" id="ARBA00007857"/>
    </source>
</evidence>
<feature type="compositionally biased region" description="Basic and acidic residues" evidence="5">
    <location>
        <begin position="1686"/>
        <end position="1697"/>
    </location>
</feature>
<feature type="compositionally biased region" description="Low complexity" evidence="5">
    <location>
        <begin position="1580"/>
        <end position="1598"/>
    </location>
</feature>
<feature type="compositionally biased region" description="Basic and acidic residues" evidence="5">
    <location>
        <begin position="1959"/>
        <end position="1993"/>
    </location>
</feature>
<evidence type="ECO:0000256" key="1">
    <source>
        <dbReference type="ARBA" id="ARBA00004123"/>
    </source>
</evidence>
<evidence type="ECO:0000313" key="10">
    <source>
        <dbReference type="Proteomes" id="UP000663841"/>
    </source>
</evidence>
<gene>
    <name evidence="9" type="ORF">RDB_LOCUS17867</name>
</gene>
<dbReference type="Pfam" id="PF11732">
    <property type="entry name" value="Thoc2"/>
    <property type="match status" value="1"/>
</dbReference>
<feature type="compositionally biased region" description="Polar residues" evidence="5">
    <location>
        <begin position="462"/>
        <end position="475"/>
    </location>
</feature>
<protein>
    <recommendedName>
        <fullName evidence="3">THO complex subunit 2</fullName>
    </recommendedName>
</protein>
<name>A0A8H2WZV8_9AGAM</name>
<comment type="similarity">
    <text evidence="2">Belongs to the THOC2 family.</text>
</comment>
<keyword evidence="4" id="KW-0539">Nucleus</keyword>
<dbReference type="GO" id="GO:0003729">
    <property type="term" value="F:mRNA binding"/>
    <property type="evidence" value="ECO:0007669"/>
    <property type="project" value="TreeGrafter"/>
</dbReference>
<comment type="subcellular location">
    <subcellularLocation>
        <location evidence="1">Nucleus</location>
    </subcellularLocation>
</comment>
<dbReference type="InterPro" id="IPR021726">
    <property type="entry name" value="THO_THOC2_N"/>
</dbReference>
<reference evidence="9" key="1">
    <citation type="submission" date="2021-01" db="EMBL/GenBank/DDBJ databases">
        <authorList>
            <person name="Kaushik A."/>
        </authorList>
    </citation>
    <scope>NUCLEOTIDE SEQUENCE</scope>
    <source>
        <strain evidence="9">AG3-T5</strain>
    </source>
</reference>
<comment type="caution">
    <text evidence="9">The sequence shown here is derived from an EMBL/GenBank/DDBJ whole genome shotgun (WGS) entry which is preliminary data.</text>
</comment>
<dbReference type="InterPro" id="IPR032302">
    <property type="entry name" value="THOC2_N"/>
</dbReference>
<dbReference type="PANTHER" id="PTHR21597">
    <property type="entry name" value="THO2 PROTEIN"/>
    <property type="match status" value="1"/>
</dbReference>
<feature type="domain" description="THO complex subunit 2 N-terminal" evidence="8">
    <location>
        <begin position="150"/>
        <end position="707"/>
    </location>
</feature>
<dbReference type="EMBL" id="CAJMWW010000058">
    <property type="protein sequence ID" value="CAE6408535.1"/>
    <property type="molecule type" value="Genomic_DNA"/>
</dbReference>
<evidence type="ECO:0000259" key="6">
    <source>
        <dbReference type="Pfam" id="PF11262"/>
    </source>
</evidence>
<feature type="domain" description="THO complex subunitTHOC2 C-terminal" evidence="6">
    <location>
        <begin position="1145"/>
        <end position="1451"/>
    </location>
</feature>
<feature type="domain" description="THO complex subunitTHOC2 N-terminal" evidence="7">
    <location>
        <begin position="785"/>
        <end position="860"/>
    </location>
</feature>
<feature type="region of interest" description="Disordered" evidence="5">
    <location>
        <begin position="1469"/>
        <end position="2068"/>
    </location>
</feature>
<feature type="compositionally biased region" description="Polar residues" evidence="5">
    <location>
        <begin position="2000"/>
        <end position="2010"/>
    </location>
</feature>
<dbReference type="GO" id="GO:0006397">
    <property type="term" value="P:mRNA processing"/>
    <property type="evidence" value="ECO:0007669"/>
    <property type="project" value="InterPro"/>
</dbReference>
<dbReference type="Pfam" id="PF16134">
    <property type="entry name" value="THOC2_N"/>
    <property type="match status" value="1"/>
</dbReference>
<dbReference type="GO" id="GO:0000445">
    <property type="term" value="C:THO complex part of transcription export complex"/>
    <property type="evidence" value="ECO:0007669"/>
    <property type="project" value="TreeGrafter"/>
</dbReference>
<feature type="compositionally biased region" description="Low complexity" evidence="5">
    <location>
        <begin position="1534"/>
        <end position="1554"/>
    </location>
</feature>